<accession>A0ABP8WAP9</accession>
<comment type="similarity">
    <text evidence="4">Belongs to the flavoredoxin family.</text>
</comment>
<evidence type="ECO:0000256" key="4">
    <source>
        <dbReference type="ARBA" id="ARBA00038054"/>
    </source>
</evidence>
<comment type="caution">
    <text evidence="6">The sequence shown here is derived from an EMBL/GenBank/DDBJ whole genome shotgun (WGS) entry which is preliminary data.</text>
</comment>
<dbReference type="Gene3D" id="2.30.110.10">
    <property type="entry name" value="Electron Transport, Fmn-binding Protein, Chain A"/>
    <property type="match status" value="1"/>
</dbReference>
<dbReference type="SUPFAM" id="SSF50475">
    <property type="entry name" value="FMN-binding split barrel"/>
    <property type="match status" value="1"/>
</dbReference>
<dbReference type="PANTHER" id="PTHR33798">
    <property type="entry name" value="FLAVOPROTEIN OXYGENASE"/>
    <property type="match status" value="1"/>
</dbReference>
<evidence type="ECO:0000259" key="5">
    <source>
        <dbReference type="SMART" id="SM00903"/>
    </source>
</evidence>
<protein>
    <submittedName>
        <fullName evidence="6">Flavin reductase family protein</fullName>
    </submittedName>
</protein>
<dbReference type="InterPro" id="IPR012349">
    <property type="entry name" value="Split_barrel_FMN-bd"/>
</dbReference>
<evidence type="ECO:0000313" key="6">
    <source>
        <dbReference type="EMBL" id="GAA4684833.1"/>
    </source>
</evidence>
<dbReference type="RefSeq" id="WP_345265848.1">
    <property type="nucleotide sequence ID" value="NZ_BAABIM010000002.1"/>
</dbReference>
<dbReference type="EMBL" id="BAABIM010000002">
    <property type="protein sequence ID" value="GAA4684833.1"/>
    <property type="molecule type" value="Genomic_DNA"/>
</dbReference>
<evidence type="ECO:0000256" key="3">
    <source>
        <dbReference type="ARBA" id="ARBA00022643"/>
    </source>
</evidence>
<dbReference type="SMART" id="SM00903">
    <property type="entry name" value="Flavin_Reduct"/>
    <property type="match status" value="1"/>
</dbReference>
<keyword evidence="7" id="KW-1185">Reference proteome</keyword>
<dbReference type="PANTHER" id="PTHR33798:SF5">
    <property type="entry name" value="FLAVIN REDUCTASE LIKE DOMAIN-CONTAINING PROTEIN"/>
    <property type="match status" value="1"/>
</dbReference>
<gene>
    <name evidence="6" type="ORF">GCM10023226_22870</name>
</gene>
<dbReference type="Proteomes" id="UP001500621">
    <property type="component" value="Unassembled WGS sequence"/>
</dbReference>
<proteinExistence type="inferred from homology"/>
<reference evidence="7" key="1">
    <citation type="journal article" date="2019" name="Int. J. Syst. Evol. Microbiol.">
        <title>The Global Catalogue of Microorganisms (GCM) 10K type strain sequencing project: providing services to taxonomists for standard genome sequencing and annotation.</title>
        <authorList>
            <consortium name="The Broad Institute Genomics Platform"/>
            <consortium name="The Broad Institute Genome Sequencing Center for Infectious Disease"/>
            <person name="Wu L."/>
            <person name="Ma J."/>
        </authorList>
    </citation>
    <scope>NUCLEOTIDE SEQUENCE [LARGE SCALE GENOMIC DNA]</scope>
    <source>
        <strain evidence="7">JCM 18127</strain>
    </source>
</reference>
<name>A0ABP8WAP9_9ACTN</name>
<evidence type="ECO:0000313" key="7">
    <source>
        <dbReference type="Proteomes" id="UP001500621"/>
    </source>
</evidence>
<keyword evidence="3" id="KW-0288">FMN</keyword>
<evidence type="ECO:0000256" key="2">
    <source>
        <dbReference type="ARBA" id="ARBA00022630"/>
    </source>
</evidence>
<evidence type="ECO:0000256" key="1">
    <source>
        <dbReference type="ARBA" id="ARBA00001917"/>
    </source>
</evidence>
<dbReference type="Pfam" id="PF01613">
    <property type="entry name" value="Flavin_Reduct"/>
    <property type="match status" value="1"/>
</dbReference>
<sequence>MSDLDPTDPDVNAYAYLTSIVVPRPIAWVSTLSAEGAGNLAPHSFFTVVCADPPIVAFASIGRKDTLRNVLETREFTVSMATEPLMEHVNDTSAPFDHGVDEAEQVGLSMAPSARVAPPRVAESPAALECRLHSTVDLGSSVLVLGEVVSIHVDDAVVADRYPDFARMAPVARLGGPLWSLPGEVVSRQRPQSPDDVAAR</sequence>
<comment type="cofactor">
    <cofactor evidence="1">
        <name>FMN</name>
        <dbReference type="ChEBI" id="CHEBI:58210"/>
    </cofactor>
</comment>
<keyword evidence="2" id="KW-0285">Flavoprotein</keyword>
<feature type="domain" description="Flavin reductase like" evidence="5">
    <location>
        <begin position="19"/>
        <end position="164"/>
    </location>
</feature>
<organism evidence="6 7">
    <name type="scientific">Nocardioides nanhaiensis</name>
    <dbReference type="NCBI Taxonomy" id="1476871"/>
    <lineage>
        <taxon>Bacteria</taxon>
        <taxon>Bacillati</taxon>
        <taxon>Actinomycetota</taxon>
        <taxon>Actinomycetes</taxon>
        <taxon>Propionibacteriales</taxon>
        <taxon>Nocardioidaceae</taxon>
        <taxon>Nocardioides</taxon>
    </lineage>
</organism>
<dbReference type="InterPro" id="IPR002563">
    <property type="entry name" value="Flavin_Rdtase-like_dom"/>
</dbReference>